<dbReference type="EMBL" id="JAKGSG010000029">
    <property type="protein sequence ID" value="MCF4121382.1"/>
    <property type="molecule type" value="Genomic_DNA"/>
</dbReference>
<dbReference type="InterPro" id="IPR011006">
    <property type="entry name" value="CheY-like_superfamily"/>
</dbReference>
<dbReference type="CDD" id="cd17535">
    <property type="entry name" value="REC_NarL-like"/>
    <property type="match status" value="1"/>
</dbReference>
<organism evidence="8 9">
    <name type="scientific">Antribacter soli</name>
    <dbReference type="NCBI Taxonomy" id="2910976"/>
    <lineage>
        <taxon>Bacteria</taxon>
        <taxon>Bacillati</taxon>
        <taxon>Actinomycetota</taxon>
        <taxon>Actinomycetes</taxon>
        <taxon>Micrococcales</taxon>
        <taxon>Promicromonosporaceae</taxon>
        <taxon>Antribacter</taxon>
    </lineage>
</organism>
<dbReference type="CDD" id="cd06170">
    <property type="entry name" value="LuxR_C_like"/>
    <property type="match status" value="1"/>
</dbReference>
<accession>A0AA41U9A0</accession>
<feature type="modified residue" description="4-aspartylphosphate" evidence="5">
    <location>
        <position position="54"/>
    </location>
</feature>
<dbReference type="PROSITE" id="PS00622">
    <property type="entry name" value="HTH_LUXR_1"/>
    <property type="match status" value="1"/>
</dbReference>
<dbReference type="PANTHER" id="PTHR43214">
    <property type="entry name" value="TWO-COMPONENT RESPONSE REGULATOR"/>
    <property type="match status" value="1"/>
</dbReference>
<evidence type="ECO:0000256" key="4">
    <source>
        <dbReference type="ARBA" id="ARBA00023163"/>
    </source>
</evidence>
<dbReference type="PRINTS" id="PR00038">
    <property type="entry name" value="HTHLUXR"/>
</dbReference>
<dbReference type="Proteomes" id="UP001165405">
    <property type="component" value="Unassembled WGS sequence"/>
</dbReference>
<keyword evidence="4" id="KW-0804">Transcription</keyword>
<dbReference type="SMART" id="SM00421">
    <property type="entry name" value="HTH_LUXR"/>
    <property type="match status" value="1"/>
</dbReference>
<evidence type="ECO:0000259" key="7">
    <source>
        <dbReference type="PROSITE" id="PS50110"/>
    </source>
</evidence>
<gene>
    <name evidence="8" type="ORF">L1785_10355</name>
</gene>
<name>A0AA41U9A0_9MICO</name>
<dbReference type="Gene3D" id="3.40.50.2300">
    <property type="match status" value="1"/>
</dbReference>
<dbReference type="PROSITE" id="PS50110">
    <property type="entry name" value="RESPONSE_REGULATORY"/>
    <property type="match status" value="1"/>
</dbReference>
<evidence type="ECO:0000256" key="2">
    <source>
        <dbReference type="ARBA" id="ARBA00023015"/>
    </source>
</evidence>
<evidence type="ECO:0000256" key="3">
    <source>
        <dbReference type="ARBA" id="ARBA00023125"/>
    </source>
</evidence>
<evidence type="ECO:0000313" key="8">
    <source>
        <dbReference type="EMBL" id="MCF4121382.1"/>
    </source>
</evidence>
<proteinExistence type="predicted"/>
<evidence type="ECO:0000256" key="1">
    <source>
        <dbReference type="ARBA" id="ARBA00022553"/>
    </source>
</evidence>
<sequence length="219" mass="23285">MVRVILVDDQEMIRVGLRTIIEAHPDLSVVGEAADGIAAVRLATETDADVLLIDIRMPGIDGVEATRRIRQQRTPEVLRILVLTTFDEDENVLRAVQAGADGFFSKGAGPAELTAGILQVARGHNVLSPTAVNALVAHVAEGGRAVADPAAASLLASLTPREREIVEAIVRGLDNAQIAERLYLSPFTVKTHANRAMAKVGARDRAQLVSLAVQAGIRP</sequence>
<dbReference type="InterPro" id="IPR001789">
    <property type="entry name" value="Sig_transdc_resp-reg_receiver"/>
</dbReference>
<dbReference type="GO" id="GO:0003677">
    <property type="term" value="F:DNA binding"/>
    <property type="evidence" value="ECO:0007669"/>
    <property type="project" value="UniProtKB-KW"/>
</dbReference>
<evidence type="ECO:0000259" key="6">
    <source>
        <dbReference type="PROSITE" id="PS50043"/>
    </source>
</evidence>
<feature type="domain" description="Response regulatory" evidence="7">
    <location>
        <begin position="3"/>
        <end position="121"/>
    </location>
</feature>
<dbReference type="GO" id="GO:0000160">
    <property type="term" value="P:phosphorelay signal transduction system"/>
    <property type="evidence" value="ECO:0007669"/>
    <property type="project" value="InterPro"/>
</dbReference>
<keyword evidence="2" id="KW-0805">Transcription regulation</keyword>
<dbReference type="InterPro" id="IPR016032">
    <property type="entry name" value="Sig_transdc_resp-reg_C-effctor"/>
</dbReference>
<keyword evidence="3" id="KW-0238">DNA-binding</keyword>
<keyword evidence="1 5" id="KW-0597">Phosphoprotein</keyword>
<dbReference type="InterPro" id="IPR039420">
    <property type="entry name" value="WalR-like"/>
</dbReference>
<evidence type="ECO:0000256" key="5">
    <source>
        <dbReference type="PROSITE-ProRule" id="PRU00169"/>
    </source>
</evidence>
<dbReference type="SMART" id="SM00448">
    <property type="entry name" value="REC"/>
    <property type="match status" value="1"/>
</dbReference>
<dbReference type="PANTHER" id="PTHR43214:SF24">
    <property type="entry name" value="TRANSCRIPTIONAL REGULATORY PROTEIN NARL-RELATED"/>
    <property type="match status" value="1"/>
</dbReference>
<dbReference type="AlphaFoldDB" id="A0AA41U9A0"/>
<dbReference type="InterPro" id="IPR000792">
    <property type="entry name" value="Tscrpt_reg_LuxR_C"/>
</dbReference>
<keyword evidence="9" id="KW-1185">Reference proteome</keyword>
<dbReference type="SUPFAM" id="SSF52172">
    <property type="entry name" value="CheY-like"/>
    <property type="match status" value="1"/>
</dbReference>
<dbReference type="PROSITE" id="PS50043">
    <property type="entry name" value="HTH_LUXR_2"/>
    <property type="match status" value="1"/>
</dbReference>
<dbReference type="Pfam" id="PF00196">
    <property type="entry name" value="GerE"/>
    <property type="match status" value="1"/>
</dbReference>
<dbReference type="GO" id="GO:0006355">
    <property type="term" value="P:regulation of DNA-templated transcription"/>
    <property type="evidence" value="ECO:0007669"/>
    <property type="project" value="InterPro"/>
</dbReference>
<dbReference type="InterPro" id="IPR058245">
    <property type="entry name" value="NreC/VraR/RcsB-like_REC"/>
</dbReference>
<dbReference type="RefSeq" id="WP_236089179.1">
    <property type="nucleotide sequence ID" value="NZ_JAKGSG010000029.1"/>
</dbReference>
<reference evidence="8" key="1">
    <citation type="submission" date="2022-01" db="EMBL/GenBank/DDBJ databases">
        <title>Antribacter sp. nov., isolated from Guizhou of China.</title>
        <authorList>
            <person name="Chengliang C."/>
            <person name="Ya Z."/>
        </authorList>
    </citation>
    <scope>NUCLEOTIDE SEQUENCE</scope>
    <source>
        <strain evidence="8">KLBMP 9083</strain>
    </source>
</reference>
<dbReference type="Pfam" id="PF00072">
    <property type="entry name" value="Response_reg"/>
    <property type="match status" value="1"/>
</dbReference>
<comment type="caution">
    <text evidence="8">The sequence shown here is derived from an EMBL/GenBank/DDBJ whole genome shotgun (WGS) entry which is preliminary data.</text>
</comment>
<evidence type="ECO:0000313" key="9">
    <source>
        <dbReference type="Proteomes" id="UP001165405"/>
    </source>
</evidence>
<feature type="domain" description="HTH luxR-type" evidence="6">
    <location>
        <begin position="151"/>
        <end position="216"/>
    </location>
</feature>
<protein>
    <submittedName>
        <fullName evidence="8">Response regulator transcription factor</fullName>
    </submittedName>
</protein>
<dbReference type="SUPFAM" id="SSF46894">
    <property type="entry name" value="C-terminal effector domain of the bipartite response regulators"/>
    <property type="match status" value="1"/>
</dbReference>